<evidence type="ECO:0000313" key="7">
    <source>
        <dbReference type="EMBL" id="RAW53460.1"/>
    </source>
</evidence>
<accession>A0A329TWU2</accession>
<dbReference type="InterPro" id="IPR003562">
    <property type="entry name" value="Mutator_MutX_prot"/>
</dbReference>
<dbReference type="PRINTS" id="PR01402">
    <property type="entry name" value="MUTATORMUTX"/>
</dbReference>
<dbReference type="GO" id="GO:0046872">
    <property type="term" value="F:metal ion binding"/>
    <property type="evidence" value="ECO:0007669"/>
    <property type="project" value="UniProtKB-KW"/>
</dbReference>
<feature type="domain" description="Nudix hydrolase" evidence="6">
    <location>
        <begin position="12"/>
        <end position="142"/>
    </location>
</feature>
<dbReference type="OrthoDB" id="9804563at2"/>
<dbReference type="SUPFAM" id="SSF55811">
    <property type="entry name" value="Nudix"/>
    <property type="match status" value="1"/>
</dbReference>
<dbReference type="PANTHER" id="PTHR43758">
    <property type="entry name" value="7,8-DIHYDRO-8-OXOGUANINE TRIPHOSPHATASE"/>
    <property type="match status" value="1"/>
</dbReference>
<keyword evidence="4" id="KW-0378">Hydrolase</keyword>
<gene>
    <name evidence="7" type="ORF">C4N26_11005</name>
</gene>
<evidence type="ECO:0000313" key="8">
    <source>
        <dbReference type="Proteomes" id="UP000251144"/>
    </source>
</evidence>
<dbReference type="InterPro" id="IPR000086">
    <property type="entry name" value="NUDIX_hydrolase_dom"/>
</dbReference>
<name>A0A329TWU2_9FIRM</name>
<dbReference type="GO" id="GO:0006281">
    <property type="term" value="P:DNA repair"/>
    <property type="evidence" value="ECO:0007669"/>
    <property type="project" value="InterPro"/>
</dbReference>
<dbReference type="Gene3D" id="3.90.79.10">
    <property type="entry name" value="Nucleoside Triphosphate Pyrophosphohydrolase"/>
    <property type="match status" value="1"/>
</dbReference>
<comment type="cofactor">
    <cofactor evidence="1">
        <name>Mg(2+)</name>
        <dbReference type="ChEBI" id="CHEBI:18420"/>
    </cofactor>
</comment>
<evidence type="ECO:0000256" key="4">
    <source>
        <dbReference type="ARBA" id="ARBA00022801"/>
    </source>
</evidence>
<dbReference type="InterPro" id="IPR015797">
    <property type="entry name" value="NUDIX_hydrolase-like_dom_sf"/>
</dbReference>
<evidence type="ECO:0000256" key="2">
    <source>
        <dbReference type="ARBA" id="ARBA00005582"/>
    </source>
</evidence>
<dbReference type="Pfam" id="PF00293">
    <property type="entry name" value="NUDIX"/>
    <property type="match status" value="1"/>
</dbReference>
<keyword evidence="5" id="KW-0460">Magnesium</keyword>
<dbReference type="RefSeq" id="WP_158401423.1">
    <property type="nucleotide sequence ID" value="NZ_PRLB01000011.1"/>
</dbReference>
<dbReference type="AlphaFoldDB" id="A0A329TWU2"/>
<dbReference type="GO" id="GO:0008413">
    <property type="term" value="F:8-oxo-7,8-dihydroguanosine triphosphate pyrophosphatase activity"/>
    <property type="evidence" value="ECO:0007669"/>
    <property type="project" value="InterPro"/>
</dbReference>
<dbReference type="Proteomes" id="UP000251144">
    <property type="component" value="Unassembled WGS sequence"/>
</dbReference>
<dbReference type="PANTHER" id="PTHR43758:SF2">
    <property type="entry name" value="OXIDIZED PURINE NUCLEOSIDE TRIPHOSPHATE HYDROLASE"/>
    <property type="match status" value="1"/>
</dbReference>
<comment type="caution">
    <text evidence="7">The sequence shown here is derived from an EMBL/GenBank/DDBJ whole genome shotgun (WGS) entry which is preliminary data.</text>
</comment>
<protein>
    <submittedName>
        <fullName evidence="7">8-oxo-dGTP diphosphatase</fullName>
    </submittedName>
</protein>
<evidence type="ECO:0000259" key="6">
    <source>
        <dbReference type="PROSITE" id="PS51462"/>
    </source>
</evidence>
<dbReference type="CDD" id="cd18886">
    <property type="entry name" value="NUDIX_MutT_Nudt1"/>
    <property type="match status" value="1"/>
</dbReference>
<dbReference type="GO" id="GO:0005737">
    <property type="term" value="C:cytoplasm"/>
    <property type="evidence" value="ECO:0007669"/>
    <property type="project" value="TreeGrafter"/>
</dbReference>
<proteinExistence type="inferred from homology"/>
<dbReference type="PROSITE" id="PS51462">
    <property type="entry name" value="NUDIX"/>
    <property type="match status" value="1"/>
</dbReference>
<reference evidence="7 8" key="1">
    <citation type="submission" date="2018-02" db="EMBL/GenBank/DDBJ databases">
        <title>Complete genome sequencing of Faecalibacterium prausnitzii strains isolated from the human gut.</title>
        <authorList>
            <person name="Fitzgerald B.C."/>
            <person name="Shkoporov A.N."/>
            <person name="Ross P.R."/>
            <person name="Hill C."/>
        </authorList>
    </citation>
    <scope>NUCLEOTIDE SEQUENCE [LARGE SCALE GENOMIC DNA]</scope>
    <source>
        <strain evidence="7 8">APC942/32-1</strain>
    </source>
</reference>
<comment type="similarity">
    <text evidence="2">Belongs to the Nudix hydrolase family.</text>
</comment>
<organism evidence="7 8">
    <name type="scientific">Faecalibacterium prausnitzii</name>
    <dbReference type="NCBI Taxonomy" id="853"/>
    <lineage>
        <taxon>Bacteria</taxon>
        <taxon>Bacillati</taxon>
        <taxon>Bacillota</taxon>
        <taxon>Clostridia</taxon>
        <taxon>Eubacteriales</taxon>
        <taxon>Oscillospiraceae</taxon>
        <taxon>Faecalibacterium</taxon>
    </lineage>
</organism>
<sequence length="170" mass="19964">MNLGAFMNPEYPIFSTTLCYLERDDAYLMLHRVKKQDDYNHDKWVGVGGKFERFESPEDCLLREVKEETGLTLTHWRSRGLLTFIWGNMTEFIHLYTADGWTGEMIQGDACREGVLEWVPKEKVEQLPIWEGDKIFFKLLNEEHPWFSLKLVYEGDVLRQAVLDGERIVG</sequence>
<keyword evidence="3" id="KW-0479">Metal-binding</keyword>
<dbReference type="EMBL" id="PRLB01000011">
    <property type="protein sequence ID" value="RAW53460.1"/>
    <property type="molecule type" value="Genomic_DNA"/>
</dbReference>
<dbReference type="InterPro" id="IPR020084">
    <property type="entry name" value="NUDIX_hydrolase_CS"/>
</dbReference>
<evidence type="ECO:0000256" key="5">
    <source>
        <dbReference type="ARBA" id="ARBA00022842"/>
    </source>
</evidence>
<evidence type="ECO:0000256" key="1">
    <source>
        <dbReference type="ARBA" id="ARBA00001946"/>
    </source>
</evidence>
<evidence type="ECO:0000256" key="3">
    <source>
        <dbReference type="ARBA" id="ARBA00022723"/>
    </source>
</evidence>
<dbReference type="PROSITE" id="PS00893">
    <property type="entry name" value="NUDIX_BOX"/>
    <property type="match status" value="1"/>
</dbReference>